<comment type="caution">
    <text evidence="1">The sequence shown here is derived from an EMBL/GenBank/DDBJ whole genome shotgun (WGS) entry which is preliminary data.</text>
</comment>
<evidence type="ECO:0000313" key="2">
    <source>
        <dbReference type="Proteomes" id="UP000734854"/>
    </source>
</evidence>
<protein>
    <submittedName>
        <fullName evidence="1">Uncharacterized protein</fullName>
    </submittedName>
</protein>
<reference evidence="1 2" key="1">
    <citation type="submission" date="2020-08" db="EMBL/GenBank/DDBJ databases">
        <title>Plant Genome Project.</title>
        <authorList>
            <person name="Zhang R.-G."/>
        </authorList>
    </citation>
    <scope>NUCLEOTIDE SEQUENCE [LARGE SCALE GENOMIC DNA]</scope>
    <source>
        <tissue evidence="1">Rhizome</tissue>
    </source>
</reference>
<accession>A0A8J5C3Y6</accession>
<name>A0A8J5C3Y6_ZINOF</name>
<gene>
    <name evidence="1" type="ORF">ZIOFF_069518</name>
</gene>
<keyword evidence="2" id="KW-1185">Reference proteome</keyword>
<sequence length="182" mass="19804">MLLLRFHPWVVGNACCKVYPTEAGSYLFPSLPIAGTSSDAKGSNPNCGVLYYKNFVEWNDNSKNIDKHFPIYSGVTQGGVSPSRVNFSRRCCSGIEMFESSAQTTEPHKLSSLGYPHKGKSSPPSLSACDILSQSDYFKSLLEKSLNSADNKDDPSQLKMDQRTVPLFSSCGLGTSGVSLVF</sequence>
<dbReference type="EMBL" id="JACMSC010000020">
    <property type="protein sequence ID" value="KAG6472063.1"/>
    <property type="molecule type" value="Genomic_DNA"/>
</dbReference>
<proteinExistence type="predicted"/>
<organism evidence="1 2">
    <name type="scientific">Zingiber officinale</name>
    <name type="common">Ginger</name>
    <name type="synonym">Amomum zingiber</name>
    <dbReference type="NCBI Taxonomy" id="94328"/>
    <lineage>
        <taxon>Eukaryota</taxon>
        <taxon>Viridiplantae</taxon>
        <taxon>Streptophyta</taxon>
        <taxon>Embryophyta</taxon>
        <taxon>Tracheophyta</taxon>
        <taxon>Spermatophyta</taxon>
        <taxon>Magnoliopsida</taxon>
        <taxon>Liliopsida</taxon>
        <taxon>Zingiberales</taxon>
        <taxon>Zingiberaceae</taxon>
        <taxon>Zingiber</taxon>
    </lineage>
</organism>
<dbReference type="Proteomes" id="UP000734854">
    <property type="component" value="Unassembled WGS sequence"/>
</dbReference>
<dbReference type="AlphaFoldDB" id="A0A8J5C3Y6"/>
<evidence type="ECO:0000313" key="1">
    <source>
        <dbReference type="EMBL" id="KAG6472063.1"/>
    </source>
</evidence>